<evidence type="ECO:0000259" key="5">
    <source>
        <dbReference type="Pfam" id="PF04500"/>
    </source>
</evidence>
<reference evidence="6" key="1">
    <citation type="journal article" date="2023" name="DNA Res.">
        <title>Chromosome-level genome assembly of Phrynocephalus forsythii using third-generation DNA sequencing and Hi-C analysis.</title>
        <authorList>
            <person name="Qi Y."/>
            <person name="Zhao W."/>
            <person name="Zhao Y."/>
            <person name="Niu C."/>
            <person name="Cao S."/>
            <person name="Zhang Y."/>
        </authorList>
    </citation>
    <scope>NUCLEOTIDE SEQUENCE</scope>
    <source>
        <tissue evidence="6">Muscle</tissue>
    </source>
</reference>
<evidence type="ECO:0000256" key="4">
    <source>
        <dbReference type="SAM" id="MobiDB-lite"/>
    </source>
</evidence>
<sequence>MSPSRGTGLGEEADLLSGHHPEETAASSEEIPAPAEFREPESTLTSSEGRLDSLPNQPEEKRREEEDLEEEDGVEYIDNLREPCSPTPSVSYSSLSAVYVCMCGGGAFSKSQFVKKPEGRPSGEKVVFIHLANPLFSPYSWTKWVPPPRDEDVAQIGRKRIRKAAKREILLCDYDGCGKIFSNRQYLNYNWKMSLQYIKSQKGRNQLLYKGYLHKKERKSGDKILWKCANYPKYPCTGRAHTCHGRVIKYVPHIHPPSNREEETDTCVREAKETTSSQESVPKATVANGDALPGVVTNKKPRIQNNPQQTIQRLRARLNATRQRISDTRAPAALAGTTAEGPPVPSPLTSGLQEPSAKDGDRDSASIPILGTKGEASHLAFTYASQEAGRQRFRSGAASPGETPLAILSQLTGGGRDGFHKVPAPDQETPAQVMELSEIHEETFPQSSEPSCPGRENCLDRQQKNSSGGREVKDIIVGKDLRELDGDAVHLHAELGVQPWCICSDCEKPCQSLTFCDNQESPSKDDLKSVVVTEELYEIFNNNTNSQNSEGKNKEGQNHTGNEEVCVLLRNPVLQDSELAEHGCTDDVEKVESLTLVNNNNNSISGGEGPGFVIPPEESQQIWKEGISQSHGQDTLHDPVCIVPVLTSPQLSGTEELTCGNQNILVSHGGNSSGDNAEPKELLLLGNSMEEPGREILHPCTEPVLKPQCTCANCGSQWESSEHTGCQKSVHGEDLYLCPKCERQFTQNSDSVTQHCCSGSEGNSVSLSTPIKRRKRIKKGNYFKGRSKHMKCIFGARQRICPRRKIWKFWRGWSFYRSSGCRPLELGKAPREHNMLKPVARILSHCLRLQRQPKCPLNLLQILKP</sequence>
<feature type="region of interest" description="Disordered" evidence="4">
    <location>
        <begin position="270"/>
        <end position="310"/>
    </location>
</feature>
<dbReference type="Gene3D" id="3.30.160.60">
    <property type="entry name" value="Classic Zinc Finger"/>
    <property type="match status" value="1"/>
</dbReference>
<name>A0A9Q0XLW8_9SAUR</name>
<feature type="region of interest" description="Disordered" evidence="4">
    <location>
        <begin position="1"/>
        <end position="81"/>
    </location>
</feature>
<dbReference type="InterPro" id="IPR007588">
    <property type="entry name" value="Znf_FLYWCH"/>
</dbReference>
<evidence type="ECO:0000256" key="3">
    <source>
        <dbReference type="ARBA" id="ARBA00022833"/>
    </source>
</evidence>
<proteinExistence type="predicted"/>
<evidence type="ECO:0000313" key="7">
    <source>
        <dbReference type="Proteomes" id="UP001142489"/>
    </source>
</evidence>
<keyword evidence="1" id="KW-0479">Metal-binding</keyword>
<keyword evidence="7" id="KW-1185">Reference proteome</keyword>
<evidence type="ECO:0000256" key="1">
    <source>
        <dbReference type="ARBA" id="ARBA00022723"/>
    </source>
</evidence>
<dbReference type="InterPro" id="IPR036236">
    <property type="entry name" value="Znf_C2H2_sf"/>
</dbReference>
<dbReference type="Pfam" id="PF04500">
    <property type="entry name" value="FLYWCH"/>
    <property type="match status" value="1"/>
</dbReference>
<feature type="region of interest" description="Disordered" evidence="4">
    <location>
        <begin position="323"/>
        <end position="369"/>
    </location>
</feature>
<organism evidence="6 7">
    <name type="scientific">Phrynocephalus forsythii</name>
    <dbReference type="NCBI Taxonomy" id="171643"/>
    <lineage>
        <taxon>Eukaryota</taxon>
        <taxon>Metazoa</taxon>
        <taxon>Chordata</taxon>
        <taxon>Craniata</taxon>
        <taxon>Vertebrata</taxon>
        <taxon>Euteleostomi</taxon>
        <taxon>Lepidosauria</taxon>
        <taxon>Squamata</taxon>
        <taxon>Bifurcata</taxon>
        <taxon>Unidentata</taxon>
        <taxon>Episquamata</taxon>
        <taxon>Toxicofera</taxon>
        <taxon>Iguania</taxon>
        <taxon>Acrodonta</taxon>
        <taxon>Agamidae</taxon>
        <taxon>Agaminae</taxon>
        <taxon>Phrynocephalus</taxon>
    </lineage>
</organism>
<comment type="caution">
    <text evidence="6">The sequence shown here is derived from an EMBL/GenBank/DDBJ whole genome shotgun (WGS) entry which is preliminary data.</text>
</comment>
<feature type="compositionally biased region" description="Low complexity" evidence="4">
    <location>
        <begin position="24"/>
        <end position="35"/>
    </location>
</feature>
<keyword evidence="3" id="KW-0862">Zinc</keyword>
<feature type="region of interest" description="Disordered" evidence="4">
    <location>
        <begin position="444"/>
        <end position="471"/>
    </location>
</feature>
<accession>A0A9Q0XLW8</accession>
<dbReference type="Gene3D" id="2.20.25.240">
    <property type="match status" value="1"/>
</dbReference>
<dbReference type="AlphaFoldDB" id="A0A9Q0XLW8"/>
<dbReference type="EMBL" id="JAPFRF010000011">
    <property type="protein sequence ID" value="KAJ7317198.1"/>
    <property type="molecule type" value="Genomic_DNA"/>
</dbReference>
<dbReference type="Proteomes" id="UP001142489">
    <property type="component" value="Unassembled WGS sequence"/>
</dbReference>
<keyword evidence="2" id="KW-0863">Zinc-finger</keyword>
<feature type="domain" description="FLYWCH-type" evidence="5">
    <location>
        <begin position="197"/>
        <end position="255"/>
    </location>
</feature>
<protein>
    <recommendedName>
        <fullName evidence="5">FLYWCH-type domain-containing protein</fullName>
    </recommendedName>
</protein>
<evidence type="ECO:0000313" key="6">
    <source>
        <dbReference type="EMBL" id="KAJ7317198.1"/>
    </source>
</evidence>
<evidence type="ECO:0000256" key="2">
    <source>
        <dbReference type="ARBA" id="ARBA00022771"/>
    </source>
</evidence>
<dbReference type="SUPFAM" id="SSF57667">
    <property type="entry name" value="beta-beta-alpha zinc fingers"/>
    <property type="match status" value="1"/>
</dbReference>
<feature type="compositionally biased region" description="Acidic residues" evidence="4">
    <location>
        <begin position="66"/>
        <end position="75"/>
    </location>
</feature>
<gene>
    <name evidence="6" type="ORF">JRQ81_003360</name>
</gene>
<dbReference type="OrthoDB" id="6765231at2759"/>
<dbReference type="GO" id="GO:0008270">
    <property type="term" value="F:zinc ion binding"/>
    <property type="evidence" value="ECO:0007669"/>
    <property type="project" value="UniProtKB-KW"/>
</dbReference>